<dbReference type="OrthoDB" id="153872at2759"/>
<dbReference type="Pfam" id="PF04658">
    <property type="entry name" value="TAFII55_N"/>
    <property type="match status" value="1"/>
</dbReference>
<comment type="subcellular location">
    <subcellularLocation>
        <location evidence="1">Nucleus</location>
    </subcellularLocation>
</comment>
<dbReference type="eggNOG" id="KOG4011">
    <property type="taxonomic scope" value="Eukaryota"/>
</dbReference>
<dbReference type="CDD" id="cd08047">
    <property type="entry name" value="TAF7"/>
    <property type="match status" value="1"/>
</dbReference>
<evidence type="ECO:0000259" key="7">
    <source>
        <dbReference type="SMART" id="SM01370"/>
    </source>
</evidence>
<dbReference type="PANTHER" id="PTHR12228:SF0">
    <property type="entry name" value="TATA-BOX BINDING PROTEIN ASSOCIATED FACTOR 7"/>
    <property type="match status" value="1"/>
</dbReference>
<comment type="similarity">
    <text evidence="2">Belongs to the TAF7 family.</text>
</comment>
<dbReference type="Proteomes" id="UP000005222">
    <property type="component" value="Chromosome C"/>
</dbReference>
<dbReference type="STRING" id="559304.G8YSD7"/>
<dbReference type="GO" id="GO:0051123">
    <property type="term" value="P:RNA polymerase II preinitiation complex assembly"/>
    <property type="evidence" value="ECO:0007669"/>
    <property type="project" value="TreeGrafter"/>
</dbReference>
<dbReference type="SMART" id="SM01370">
    <property type="entry name" value="TAFII55_N"/>
    <property type="match status" value="1"/>
</dbReference>
<reference evidence="10" key="2">
    <citation type="journal article" date="2012" name="G3 (Bethesda)">
        <title>Pichia sorbitophila, an interspecies yeast hybrid reveals early steps of genome resolution following polyploidization.</title>
        <authorList>
            <person name="Leh Louis V."/>
            <person name="Despons L."/>
            <person name="Friedrich A."/>
            <person name="Martin T."/>
            <person name="Durrens P."/>
            <person name="Casaregola S."/>
            <person name="Neuveglise C."/>
            <person name="Fairhead C."/>
            <person name="Marck C."/>
            <person name="Cruz J.A."/>
            <person name="Straub M.L."/>
            <person name="Kugler V."/>
            <person name="Sacerdot C."/>
            <person name="Uzunov Z."/>
            <person name="Thierry A."/>
            <person name="Weiss S."/>
            <person name="Bleykasten C."/>
            <person name="De Montigny J."/>
            <person name="Jacques N."/>
            <person name="Jung P."/>
            <person name="Lemaire M."/>
            <person name="Mallet S."/>
            <person name="Morel G."/>
            <person name="Richard G.F."/>
            <person name="Sarkar A."/>
            <person name="Savel G."/>
            <person name="Schacherer J."/>
            <person name="Seret M.L."/>
            <person name="Talla E."/>
            <person name="Samson G."/>
            <person name="Jubin C."/>
            <person name="Poulain J."/>
            <person name="Vacherie B."/>
            <person name="Barbe V."/>
            <person name="Pelletier E."/>
            <person name="Sherman D.J."/>
            <person name="Westhof E."/>
            <person name="Weissenbach J."/>
            <person name="Baret P.V."/>
            <person name="Wincker P."/>
            <person name="Gaillardin C."/>
            <person name="Dujon B."/>
            <person name="Souciet J.L."/>
        </authorList>
    </citation>
    <scope>NUCLEOTIDE SEQUENCE [LARGE SCALE GENOMIC DNA]</scope>
    <source>
        <strain evidence="10">ATCC MYA-4447 / BCRC 22081 / CBS 7064 / NBRC 10061 / NRRL Y-12695</strain>
    </source>
</reference>
<accession>G8YSD7</accession>
<evidence type="ECO:0000256" key="4">
    <source>
        <dbReference type="ARBA" id="ARBA00023163"/>
    </source>
</evidence>
<keyword evidence="3" id="KW-0805">Transcription regulation</keyword>
<dbReference type="InterPro" id="IPR037817">
    <property type="entry name" value="TAF7"/>
</dbReference>
<evidence type="ECO:0000313" key="8">
    <source>
        <dbReference type="EMBL" id="CCE78474.1"/>
    </source>
</evidence>
<reference evidence="8" key="1">
    <citation type="submission" date="2011-10" db="EMBL/GenBank/DDBJ databases">
        <authorList>
            <person name="Genoscope - CEA"/>
        </authorList>
    </citation>
    <scope>NUCLEOTIDE SEQUENCE</scope>
</reference>
<proteinExistence type="inferred from homology"/>
<dbReference type="HOGENOM" id="CLU_016434_2_1_1"/>
<evidence type="ECO:0000256" key="5">
    <source>
        <dbReference type="ARBA" id="ARBA00023242"/>
    </source>
</evidence>
<feature type="region of interest" description="Disordered" evidence="6">
    <location>
        <begin position="1"/>
        <end position="62"/>
    </location>
</feature>
<keyword evidence="10" id="KW-1185">Reference proteome</keyword>
<sequence>MVLKLKLKIPSGGPNDNEETPAQSSQQSTPKIKIKSPSSNKDNGSASKGRKTTKDKTKKIKIKLNSENDDNITSGLNDVARAARVPKVRIKPTRIPGEGYDSEAPDLEDDPLIEHGIVVRFLDDANLDFVHNAVESGDLTGLNIKWVSKDKAIVNITGTLYSARLVELPTVTEFYKTIDRKNIFKTLDVCQILLVLHTINPSELNVEKDFEVPQESTYSHPLYNLSPNAELKPTSNVYIDGLIYPFTDIHRRFRPRRFNHRVIQDVNQKVDELIRLDEEAEESHFEIIDSTQQHRQGFGTTSGTPSASSTPAPVHYSSNVNLPKRKVTENTESHLDEGELEEELAKVLEGNDNLVGQMVGDNVLLEADTEEGDDVEVEDKDDDDDDDDEDDDDDDEDEGDEEENADEVDEKARSSKQHVKMLEEEIAELENAVEVHRKGLASATHKMMKMKFQTSYNTLKASLDSKKRDLAKLVNDQKISSSDNTKDNQTKNVESGKSDQQEKDNSDSQDGEGEGDADGDDDDANNSFDDMDDLF</sequence>
<dbReference type="OMA" id="KWEKMQN"/>
<feature type="compositionally biased region" description="Polar residues" evidence="6">
    <location>
        <begin position="20"/>
        <end position="29"/>
    </location>
</feature>
<gene>
    <name evidence="8" type="primary">Piso0_001097</name>
    <name evidence="8" type="ORF">GNLVRS01_PISO0C10826g</name>
    <name evidence="9" type="ORF">GNLVRS01_PISO0D10893g</name>
</gene>
<keyword evidence="4" id="KW-0804">Transcription</keyword>
<feature type="compositionally biased region" description="Basic and acidic residues" evidence="6">
    <location>
        <begin position="484"/>
        <end position="506"/>
    </location>
</feature>
<keyword evidence="5" id="KW-0539">Nucleus</keyword>
<evidence type="ECO:0000256" key="6">
    <source>
        <dbReference type="SAM" id="MobiDB-lite"/>
    </source>
</evidence>
<evidence type="ECO:0000313" key="9">
    <source>
        <dbReference type="EMBL" id="CCE79060.1"/>
    </source>
</evidence>
<dbReference type="AlphaFoldDB" id="G8YSD7"/>
<evidence type="ECO:0000256" key="2">
    <source>
        <dbReference type="ARBA" id="ARBA00009368"/>
    </source>
</evidence>
<protein>
    <submittedName>
        <fullName evidence="8">Piso0_001097 protein</fullName>
    </submittedName>
</protein>
<feature type="compositionally biased region" description="Acidic residues" evidence="6">
    <location>
        <begin position="367"/>
        <end position="409"/>
    </location>
</feature>
<dbReference type="GO" id="GO:0016251">
    <property type="term" value="F:RNA polymerase II general transcription initiation factor activity"/>
    <property type="evidence" value="ECO:0007669"/>
    <property type="project" value="TreeGrafter"/>
</dbReference>
<dbReference type="EMBL" id="FO082057">
    <property type="protein sequence ID" value="CCE78474.1"/>
    <property type="molecule type" value="Genomic_DNA"/>
</dbReference>
<dbReference type="Proteomes" id="UP000005222">
    <property type="component" value="Chromosome D"/>
</dbReference>
<feature type="compositionally biased region" description="Acidic residues" evidence="6">
    <location>
        <begin position="507"/>
        <end position="535"/>
    </location>
</feature>
<feature type="domain" description="TAFII55 protein conserved region" evidence="7">
    <location>
        <begin position="113"/>
        <end position="282"/>
    </location>
</feature>
<dbReference type="PANTHER" id="PTHR12228">
    <property type="entry name" value="TRANSCRIPTION INITIATION FACTOR TFIID 55 KD SUBUNIT-RELATED"/>
    <property type="match status" value="1"/>
</dbReference>
<organism evidence="8 10">
    <name type="scientific">Pichia sorbitophila (strain ATCC MYA-4447 / BCRC 22081 / CBS 7064 / NBRC 10061 / NRRL Y-12695)</name>
    <name type="common">Hybrid yeast</name>
    <dbReference type="NCBI Taxonomy" id="559304"/>
    <lineage>
        <taxon>Eukaryota</taxon>
        <taxon>Fungi</taxon>
        <taxon>Dikarya</taxon>
        <taxon>Ascomycota</taxon>
        <taxon>Saccharomycotina</taxon>
        <taxon>Pichiomycetes</taxon>
        <taxon>Debaryomycetaceae</taxon>
        <taxon>Millerozyma</taxon>
    </lineage>
</organism>
<dbReference type="InterPro" id="IPR006751">
    <property type="entry name" value="TAFII55_prot_cons_reg"/>
</dbReference>
<dbReference type="EMBL" id="FO082056">
    <property type="protein sequence ID" value="CCE79060.1"/>
    <property type="molecule type" value="Genomic_DNA"/>
</dbReference>
<name>G8YSD7_PICSO</name>
<dbReference type="FunCoup" id="G8YSD7">
    <property type="interactions" value="377"/>
</dbReference>
<feature type="region of interest" description="Disordered" evidence="6">
    <location>
        <begin position="474"/>
        <end position="535"/>
    </location>
</feature>
<feature type="compositionally biased region" description="Low complexity" evidence="6">
    <location>
        <begin position="299"/>
        <end position="313"/>
    </location>
</feature>
<feature type="compositionally biased region" description="Basic residues" evidence="6">
    <location>
        <begin position="48"/>
        <end position="62"/>
    </location>
</feature>
<feature type="compositionally biased region" description="Basic and acidic residues" evidence="6">
    <location>
        <begin position="326"/>
        <end position="337"/>
    </location>
</feature>
<evidence type="ECO:0000313" key="10">
    <source>
        <dbReference type="Proteomes" id="UP000005222"/>
    </source>
</evidence>
<evidence type="ECO:0000256" key="1">
    <source>
        <dbReference type="ARBA" id="ARBA00004123"/>
    </source>
</evidence>
<feature type="region of interest" description="Disordered" evidence="6">
    <location>
        <begin position="366"/>
        <end position="418"/>
    </location>
</feature>
<evidence type="ECO:0000256" key="3">
    <source>
        <dbReference type="ARBA" id="ARBA00023015"/>
    </source>
</evidence>
<feature type="region of interest" description="Disordered" evidence="6">
    <location>
        <begin position="291"/>
        <end position="340"/>
    </location>
</feature>
<dbReference type="GO" id="GO:0005669">
    <property type="term" value="C:transcription factor TFIID complex"/>
    <property type="evidence" value="ECO:0007669"/>
    <property type="project" value="InterPro"/>
</dbReference>
<dbReference type="InParanoid" id="G8YSD7"/>